<organism evidence="2 3">
    <name type="scientific">Mycolicibacterium vanbaalenii</name>
    <name type="common">Mycobacterium vanbaalenii</name>
    <dbReference type="NCBI Taxonomy" id="110539"/>
    <lineage>
        <taxon>Bacteria</taxon>
        <taxon>Bacillati</taxon>
        <taxon>Actinomycetota</taxon>
        <taxon>Actinomycetes</taxon>
        <taxon>Mycobacteriales</taxon>
        <taxon>Mycobacteriaceae</taxon>
        <taxon>Mycolicibacterium</taxon>
    </lineage>
</organism>
<evidence type="ECO:0000313" key="2">
    <source>
        <dbReference type="EMBL" id="CAA0134881.1"/>
    </source>
</evidence>
<gene>
    <name evidence="2" type="ORF">AELLOGFF_01904</name>
</gene>
<reference evidence="2 3" key="1">
    <citation type="submission" date="2019-11" db="EMBL/GenBank/DDBJ databases">
        <authorList>
            <person name="Holert J."/>
        </authorList>
    </citation>
    <scope>NUCLEOTIDE SEQUENCE [LARGE SCALE GENOMIC DNA]</scope>
    <source>
        <strain evidence="2">BC8_1</strain>
    </source>
</reference>
<dbReference type="RefSeq" id="WP_159234909.1">
    <property type="nucleotide sequence ID" value="NZ_CACSIP010000056.1"/>
</dbReference>
<name>A0A5S9R9P9_MYCVN</name>
<dbReference type="EMBL" id="CACSIP010000056">
    <property type="protein sequence ID" value="CAA0134881.1"/>
    <property type="molecule type" value="Genomic_DNA"/>
</dbReference>
<dbReference type="Proteomes" id="UP000430146">
    <property type="component" value="Unassembled WGS sequence"/>
</dbReference>
<dbReference type="NCBIfam" id="NF041259">
    <property type="entry name" value="mono_DmmA_fam"/>
    <property type="match status" value="1"/>
</dbReference>
<protein>
    <recommendedName>
        <fullName evidence="1">Dimethylamine monooxygenase subunit DmmA-like C-terminal domain-containing protein</fullName>
    </recommendedName>
</protein>
<sequence length="181" mass="19181">MGPALELTSVPAWSTVVTRPDADLSGRQWTVIAFGPAGAEVAGGWSEQIAVTGSESTVRIHQVALHGDDGAARTALLADLADARVGWRLMVAGPAHACLRVRALAMEMGIADDEMTVASTDVASRSVQCVHCRTVTSATVELEDVLPCRGCGRNLLVYYHVSRRQGAHLGFMVDAEEQAAR</sequence>
<feature type="domain" description="Dimethylamine monooxygenase subunit DmmA-like C-terminal" evidence="1">
    <location>
        <begin position="127"/>
        <end position="170"/>
    </location>
</feature>
<accession>A0A5S9R9P9</accession>
<proteinExistence type="predicted"/>
<dbReference type="AlphaFoldDB" id="A0A5S9R9P9"/>
<dbReference type="InterPro" id="IPR048037">
    <property type="entry name" value="DmmA-like_C"/>
</dbReference>
<dbReference type="Pfam" id="PF22289">
    <property type="entry name" value="DmmA-like_C"/>
    <property type="match status" value="1"/>
</dbReference>
<evidence type="ECO:0000313" key="3">
    <source>
        <dbReference type="Proteomes" id="UP000430146"/>
    </source>
</evidence>
<evidence type="ECO:0000259" key="1">
    <source>
        <dbReference type="Pfam" id="PF22289"/>
    </source>
</evidence>
<dbReference type="OrthoDB" id="3579011at2"/>
<keyword evidence="3" id="KW-1185">Reference proteome</keyword>